<dbReference type="GO" id="GO:0016787">
    <property type="term" value="F:hydrolase activity"/>
    <property type="evidence" value="ECO:0007669"/>
    <property type="project" value="UniProtKB-KW"/>
</dbReference>
<dbReference type="Proteomes" id="UP000640333">
    <property type="component" value="Unassembled WGS sequence"/>
</dbReference>
<feature type="domain" description="Serine aminopeptidase S33" evidence="1">
    <location>
        <begin position="69"/>
        <end position="189"/>
    </location>
</feature>
<dbReference type="SUPFAM" id="SSF53474">
    <property type="entry name" value="alpha/beta-Hydrolases"/>
    <property type="match status" value="1"/>
</dbReference>
<organism evidence="2 3">
    <name type="scientific">Pontibacterium sinense</name>
    <dbReference type="NCBI Taxonomy" id="2781979"/>
    <lineage>
        <taxon>Bacteria</taxon>
        <taxon>Pseudomonadati</taxon>
        <taxon>Pseudomonadota</taxon>
        <taxon>Gammaproteobacteria</taxon>
        <taxon>Oceanospirillales</taxon>
        <taxon>Oceanospirillaceae</taxon>
        <taxon>Pontibacterium</taxon>
    </lineage>
</organism>
<name>A0A8J7K7V5_9GAMM</name>
<dbReference type="Gene3D" id="3.40.50.1820">
    <property type="entry name" value="alpha/beta hydrolase"/>
    <property type="match status" value="1"/>
</dbReference>
<protein>
    <submittedName>
        <fullName evidence="2">Alpha/beta hydrolase</fullName>
    </submittedName>
</protein>
<keyword evidence="2" id="KW-0378">Hydrolase</keyword>
<evidence type="ECO:0000259" key="1">
    <source>
        <dbReference type="Pfam" id="PF12146"/>
    </source>
</evidence>
<comment type="caution">
    <text evidence="2">The sequence shown here is derived from an EMBL/GenBank/DDBJ whole genome shotgun (WGS) entry which is preliminary data.</text>
</comment>
<proteinExistence type="predicted"/>
<sequence>MGQLLRCLIFSMLTLNMSGCSDTIVKSFAFHPMRFNADHYNLDDSGVQDVEFTTEDQIRLHAFYLPNPDNKKLVLYFHGNFGHSLHRLNSAWHLAQTGVNVLLVGYRGYGRSEGEPSEDGVYNDAKAALRYATQELNFAPENIFVLGRSLGSAVAVDLAQEREFGGLILVGTFTSAHEVMSEVGMGWLRMFVNRRPFDQTAKLDRVTAPALFIHGERDRQIPLQLAETLYQNYPSPYKSMVTVAYAGHNDIFHHQRDKIWTRIAAFIDAPQKEKGRTEYWQDVQ</sequence>
<dbReference type="InterPro" id="IPR029058">
    <property type="entry name" value="AB_hydrolase_fold"/>
</dbReference>
<reference evidence="2" key="1">
    <citation type="submission" date="2020-10" db="EMBL/GenBank/DDBJ databases">
        <title>Bacterium isolated from coastal waters sediment.</title>
        <authorList>
            <person name="Chen R.-J."/>
            <person name="Lu D.-C."/>
            <person name="Zhu K.-L."/>
            <person name="Du Z.-J."/>
        </authorList>
    </citation>
    <scope>NUCLEOTIDE SEQUENCE</scope>
    <source>
        <strain evidence="2">N1Y112</strain>
    </source>
</reference>
<evidence type="ECO:0000313" key="3">
    <source>
        <dbReference type="Proteomes" id="UP000640333"/>
    </source>
</evidence>
<dbReference type="Pfam" id="PF12146">
    <property type="entry name" value="Hydrolase_4"/>
    <property type="match status" value="1"/>
</dbReference>
<accession>A0A8J7K7V5</accession>
<gene>
    <name evidence="2" type="ORF">IOQ59_15740</name>
</gene>
<evidence type="ECO:0000313" key="2">
    <source>
        <dbReference type="EMBL" id="MBE9398711.1"/>
    </source>
</evidence>
<dbReference type="InterPro" id="IPR022742">
    <property type="entry name" value="Hydrolase_4"/>
</dbReference>
<dbReference type="AlphaFoldDB" id="A0A8J7K7V5"/>
<keyword evidence="3" id="KW-1185">Reference proteome</keyword>
<dbReference type="EMBL" id="JADEYS010000017">
    <property type="protein sequence ID" value="MBE9398711.1"/>
    <property type="molecule type" value="Genomic_DNA"/>
</dbReference>
<dbReference type="RefSeq" id="WP_193954405.1">
    <property type="nucleotide sequence ID" value="NZ_JADEYS010000017.1"/>
</dbReference>
<dbReference type="PANTHER" id="PTHR12277">
    <property type="entry name" value="ALPHA/BETA HYDROLASE DOMAIN-CONTAINING PROTEIN"/>
    <property type="match status" value="1"/>
</dbReference>